<reference evidence="4" key="2">
    <citation type="journal article" date="2008" name="Nucleic Acids Res.">
        <title>The rice annotation project database (RAP-DB): 2008 update.</title>
        <authorList>
            <consortium name="The rice annotation project (RAP)"/>
        </authorList>
    </citation>
    <scope>GENOME REANNOTATION</scope>
    <source>
        <strain evidence="4">cv. Nipponbare</strain>
    </source>
</reference>
<feature type="compositionally biased region" description="Acidic residues" evidence="1">
    <location>
        <begin position="293"/>
        <end position="303"/>
    </location>
</feature>
<evidence type="ECO:0000259" key="2">
    <source>
        <dbReference type="Pfam" id="PF05699"/>
    </source>
</evidence>
<dbReference type="PANTHER" id="PTHR46951:SF2">
    <property type="entry name" value="BED-TYPE DOMAIN-CONTAINING PROTEIN"/>
    <property type="match status" value="1"/>
</dbReference>
<gene>
    <name evidence="3" type="primary">OSJNBa0004A10.10</name>
</gene>
<dbReference type="Proteomes" id="UP000000763">
    <property type="component" value="Chromosome 10"/>
</dbReference>
<dbReference type="SUPFAM" id="SSF53098">
    <property type="entry name" value="Ribonuclease H-like"/>
    <property type="match status" value="1"/>
</dbReference>
<evidence type="ECO:0000256" key="1">
    <source>
        <dbReference type="SAM" id="MobiDB-lite"/>
    </source>
</evidence>
<proteinExistence type="predicted"/>
<protein>
    <submittedName>
        <fullName evidence="3">Transposable element</fullName>
    </submittedName>
</protein>
<dbReference type="InterPro" id="IPR012337">
    <property type="entry name" value="RNaseH-like_sf"/>
</dbReference>
<sequence length="513" mass="58088">MVSDEWKNSEWREEEDHAFTYDCLTNRRWWRDMELVLTAVKPIYIVLRFADQQRNATISGFLPKMISVLGDIRANLCQKQNLRDRVLQVVNKRLRYLLNETLITAAAALDPRVLYTSNMGRQRNSRFAVTLALKKIARSSLEASNAIEQFNFIAKRGLFGGDEARRSALNGRMSAAEWWDSYGGEHKELQNLARRLVSQCLSSSGCERNWSTFALVHTKVRNRLGYEKIHKLVYVHYNLKLRIQHFQNDMQLLDGNPIMDWLCNSRSESVPILDEFDDNEPELSSPRKARLEDVEEDSAEDYVSDSPRGSPTYAESGDSSSSDGEANDDVDAVVDVGSEEDHGEPTARGAPVGEQPAPLHPKSTRKRKVSVKVLLDKTSKKKSDLSLQGLWIDVLDQNLSICPSSILPIGSYAYINLYCQLSTCFWITNKNPGRCPIASQKTDKISRTNTRKYGLYALTSGVQRAGRCSLAELPGLLQYEEAVNQQRRQQAHAGNETVNLIKSKKIVHVMPFI</sequence>
<dbReference type="EMBL" id="AC098682">
    <property type="protein sequence ID" value="AAM01106.1"/>
    <property type="molecule type" value="Genomic_DNA"/>
</dbReference>
<feature type="region of interest" description="Disordered" evidence="1">
    <location>
        <begin position="273"/>
        <end position="365"/>
    </location>
</feature>
<dbReference type="AlphaFoldDB" id="Q8S658"/>
<dbReference type="PANTHER" id="PTHR46951">
    <property type="entry name" value="BED-TYPE DOMAIN-CONTAINING PROTEIN"/>
    <property type="match status" value="1"/>
</dbReference>
<feature type="compositionally biased region" description="Acidic residues" evidence="1">
    <location>
        <begin position="325"/>
        <end position="338"/>
    </location>
</feature>
<evidence type="ECO:0000313" key="4">
    <source>
        <dbReference type="Proteomes" id="UP000000763"/>
    </source>
</evidence>
<accession>Q8S658</accession>
<reference evidence="4" key="1">
    <citation type="journal article" date="2005" name="Nature">
        <title>The map-based sequence of the rice genome.</title>
        <authorList>
            <consortium name="International rice genome sequencing project (IRGSP)"/>
            <person name="Matsumoto T."/>
            <person name="Wu J."/>
            <person name="Kanamori H."/>
            <person name="Katayose Y."/>
            <person name="Fujisawa M."/>
            <person name="Namiki N."/>
            <person name="Mizuno H."/>
            <person name="Yamamoto K."/>
            <person name="Antonio B.A."/>
            <person name="Baba T."/>
            <person name="Sakata K."/>
            <person name="Nagamura Y."/>
            <person name="Aoki H."/>
            <person name="Arikawa K."/>
            <person name="Arita K."/>
            <person name="Bito T."/>
            <person name="Chiden Y."/>
            <person name="Fujitsuka N."/>
            <person name="Fukunaka R."/>
            <person name="Hamada M."/>
            <person name="Harada C."/>
            <person name="Hayashi A."/>
            <person name="Hijishita S."/>
            <person name="Honda M."/>
            <person name="Hosokawa S."/>
            <person name="Ichikawa Y."/>
            <person name="Idonuma A."/>
            <person name="Iijima M."/>
            <person name="Ikeda M."/>
            <person name="Ikeno M."/>
            <person name="Ito K."/>
            <person name="Ito S."/>
            <person name="Ito T."/>
            <person name="Ito Y."/>
            <person name="Ito Y."/>
            <person name="Iwabuchi A."/>
            <person name="Kamiya K."/>
            <person name="Karasawa W."/>
            <person name="Kurita K."/>
            <person name="Katagiri S."/>
            <person name="Kikuta A."/>
            <person name="Kobayashi H."/>
            <person name="Kobayashi N."/>
            <person name="Machita K."/>
            <person name="Maehara T."/>
            <person name="Masukawa M."/>
            <person name="Mizubayashi T."/>
            <person name="Mukai Y."/>
            <person name="Nagasaki H."/>
            <person name="Nagata Y."/>
            <person name="Naito S."/>
            <person name="Nakashima M."/>
            <person name="Nakama Y."/>
            <person name="Nakamichi Y."/>
            <person name="Nakamura M."/>
            <person name="Meguro A."/>
            <person name="Negishi M."/>
            <person name="Ohta I."/>
            <person name="Ohta T."/>
            <person name="Okamoto M."/>
            <person name="Ono N."/>
            <person name="Saji S."/>
            <person name="Sakaguchi M."/>
            <person name="Sakai K."/>
            <person name="Shibata M."/>
            <person name="Shimokawa T."/>
            <person name="Song J."/>
            <person name="Takazaki Y."/>
            <person name="Terasawa K."/>
            <person name="Tsugane M."/>
            <person name="Tsuji K."/>
            <person name="Ueda S."/>
            <person name="Waki K."/>
            <person name="Yamagata H."/>
            <person name="Yamamoto M."/>
            <person name="Yamamoto S."/>
            <person name="Yamane H."/>
            <person name="Yoshiki S."/>
            <person name="Yoshihara R."/>
            <person name="Yukawa K."/>
            <person name="Zhong H."/>
            <person name="Yano M."/>
            <person name="Yuan Q."/>
            <person name="Ouyang S."/>
            <person name="Liu J."/>
            <person name="Jones K.M."/>
            <person name="Gansberger K."/>
            <person name="Moffat K."/>
            <person name="Hill J."/>
            <person name="Bera J."/>
            <person name="Fadrosh D."/>
            <person name="Jin S."/>
            <person name="Johri S."/>
            <person name="Kim M."/>
            <person name="Overton L."/>
            <person name="Reardon M."/>
            <person name="Tsitrin T."/>
            <person name="Vuong H."/>
            <person name="Weaver B."/>
            <person name="Ciecko A."/>
            <person name="Tallon L."/>
            <person name="Jackson J."/>
            <person name="Pai G."/>
            <person name="Aken S.V."/>
            <person name="Utterback T."/>
            <person name="Reidmuller S."/>
            <person name="Feldblyum T."/>
            <person name="Hsiao J."/>
            <person name="Zismann V."/>
            <person name="Iobst S."/>
            <person name="de Vazeille A.R."/>
            <person name="Buell C.R."/>
            <person name="Ying K."/>
            <person name="Li Y."/>
            <person name="Lu T."/>
            <person name="Huang Y."/>
            <person name="Zhao Q."/>
            <person name="Feng Q."/>
            <person name="Zhang L."/>
            <person name="Zhu J."/>
            <person name="Weng Q."/>
            <person name="Mu J."/>
            <person name="Lu Y."/>
            <person name="Fan D."/>
            <person name="Liu Y."/>
            <person name="Guan J."/>
            <person name="Zhang Y."/>
            <person name="Yu S."/>
            <person name="Liu X."/>
            <person name="Zhang Y."/>
            <person name="Hong G."/>
            <person name="Han B."/>
            <person name="Choisne N."/>
            <person name="Demange N."/>
            <person name="Orjeda G."/>
            <person name="Samain S."/>
            <person name="Cattolico L."/>
            <person name="Pelletier E."/>
            <person name="Couloux A."/>
            <person name="Segurens B."/>
            <person name="Wincker P."/>
            <person name="D'Hont A."/>
            <person name="Scarpelli C."/>
            <person name="Weissenbach J."/>
            <person name="Salanoubat M."/>
            <person name="Quetier F."/>
            <person name="Yu Y."/>
            <person name="Kim H.R."/>
            <person name="Rambo T."/>
            <person name="Currie J."/>
            <person name="Collura K."/>
            <person name="Luo M."/>
            <person name="Yang T."/>
            <person name="Ammiraju J.S.S."/>
            <person name="Engler F."/>
            <person name="Soderlund C."/>
            <person name="Wing R.A."/>
            <person name="Palmer L.E."/>
            <person name="de la Bastide M."/>
            <person name="Spiegel L."/>
            <person name="Nascimento L."/>
            <person name="Zutavern T."/>
            <person name="O'Shaughnessy A."/>
            <person name="Dike S."/>
            <person name="Dedhia N."/>
            <person name="Preston R."/>
            <person name="Balija V."/>
            <person name="McCombie W.R."/>
            <person name="Chow T."/>
            <person name="Chen H."/>
            <person name="Chung M."/>
            <person name="Chen C."/>
            <person name="Shaw J."/>
            <person name="Wu H."/>
            <person name="Hsiao K."/>
            <person name="Chao Y."/>
            <person name="Chu M."/>
            <person name="Cheng C."/>
            <person name="Hour A."/>
            <person name="Lee P."/>
            <person name="Lin S."/>
            <person name="Lin Y."/>
            <person name="Liou J."/>
            <person name="Liu S."/>
            <person name="Hsing Y."/>
            <person name="Raghuvanshi S."/>
            <person name="Mohanty A."/>
            <person name="Bharti A.K."/>
            <person name="Gaur A."/>
            <person name="Gupta V."/>
            <person name="Kumar D."/>
            <person name="Ravi V."/>
            <person name="Vij S."/>
            <person name="Kapur A."/>
            <person name="Khurana P."/>
            <person name="Khurana P."/>
            <person name="Khurana J.P."/>
            <person name="Tyagi A.K."/>
            <person name="Gaikwad K."/>
            <person name="Singh A."/>
            <person name="Dalal V."/>
            <person name="Srivastava S."/>
            <person name="Dixit A."/>
            <person name="Pal A.K."/>
            <person name="Ghazi I.A."/>
            <person name="Yadav M."/>
            <person name="Pandit A."/>
            <person name="Bhargava A."/>
            <person name="Sureshbabu K."/>
            <person name="Batra K."/>
            <person name="Sharma T.R."/>
            <person name="Mohapatra T."/>
            <person name="Singh N.K."/>
            <person name="Messing J."/>
            <person name="Nelson A.B."/>
            <person name="Fuks G."/>
            <person name="Kavchok S."/>
            <person name="Keizer G."/>
            <person name="Linton E."/>
            <person name="Llaca V."/>
            <person name="Song R."/>
            <person name="Tanyolac B."/>
            <person name="Young S."/>
            <person name="Ho-Il K."/>
            <person name="Hahn J.H."/>
            <person name="Sangsakoo G."/>
            <person name="Vanavichit A."/>
            <person name="de Mattos Luiz.A.T."/>
            <person name="Zimmer P.D."/>
            <person name="Malone G."/>
            <person name="Dellagostin O."/>
            <person name="de Oliveira A.C."/>
            <person name="Bevan M."/>
            <person name="Bancroft I."/>
            <person name="Minx P."/>
            <person name="Cordum H."/>
            <person name="Wilson R."/>
            <person name="Cheng Z."/>
            <person name="Jin W."/>
            <person name="Jiang J."/>
            <person name="Leong S.A."/>
            <person name="Iwama H."/>
            <person name="Gojobori T."/>
            <person name="Itoh T."/>
            <person name="Niimura Y."/>
            <person name="Fujii Y."/>
            <person name="Habara T."/>
            <person name="Sakai H."/>
            <person name="Sato Y."/>
            <person name="Wilson G."/>
            <person name="Kumar K."/>
            <person name="McCouch S."/>
            <person name="Juretic N."/>
            <person name="Hoen D."/>
            <person name="Wright S."/>
            <person name="Bruskiewich R."/>
            <person name="Bureau T."/>
            <person name="Miyao A."/>
            <person name="Hirochika H."/>
            <person name="Nishikawa T."/>
            <person name="Kadowaki K."/>
            <person name="Sugiura M."/>
            <person name="Burr B."/>
            <person name="Sasaki T."/>
        </authorList>
    </citation>
    <scope>NUCLEOTIDE SEQUENCE [LARGE SCALE GENOMIC DNA]</scope>
    <source>
        <strain evidence="4">cv. Nipponbare</strain>
    </source>
</reference>
<dbReference type="GO" id="GO:0046983">
    <property type="term" value="F:protein dimerization activity"/>
    <property type="evidence" value="ECO:0007669"/>
    <property type="project" value="InterPro"/>
</dbReference>
<organism evidence="3 4">
    <name type="scientific">Oryza sativa subsp. japonica</name>
    <name type="common">Rice</name>
    <dbReference type="NCBI Taxonomy" id="39947"/>
    <lineage>
        <taxon>Eukaryota</taxon>
        <taxon>Viridiplantae</taxon>
        <taxon>Streptophyta</taxon>
        <taxon>Embryophyta</taxon>
        <taxon>Tracheophyta</taxon>
        <taxon>Spermatophyta</taxon>
        <taxon>Magnoliopsida</taxon>
        <taxon>Liliopsida</taxon>
        <taxon>Poales</taxon>
        <taxon>Poaceae</taxon>
        <taxon>BOP clade</taxon>
        <taxon>Oryzoideae</taxon>
        <taxon>Oryzeae</taxon>
        <taxon>Oryzinae</taxon>
        <taxon>Oryza</taxon>
        <taxon>Oryza sativa</taxon>
    </lineage>
</organism>
<evidence type="ECO:0000313" key="3">
    <source>
        <dbReference type="EMBL" id="AAM01106.1"/>
    </source>
</evidence>
<dbReference type="Pfam" id="PF05699">
    <property type="entry name" value="Dimer_Tnp_hAT"/>
    <property type="match status" value="1"/>
</dbReference>
<name>Q8S658_ORYSJ</name>
<dbReference type="InterPro" id="IPR008906">
    <property type="entry name" value="HATC_C_dom"/>
</dbReference>
<feature type="compositionally biased region" description="Low complexity" evidence="1">
    <location>
        <begin position="314"/>
        <end position="324"/>
    </location>
</feature>
<feature type="domain" description="HAT C-terminal dimerisation" evidence="2">
    <location>
        <begin position="172"/>
        <end position="239"/>
    </location>
</feature>